<dbReference type="RefSeq" id="WP_249325205.1">
    <property type="nucleotide sequence ID" value="NZ_CP060633.1"/>
</dbReference>
<name>A0A7G9FRR5_9FIRM</name>
<organism evidence="2 3">
    <name type="scientific">Simiaoa sunii</name>
    <dbReference type="NCBI Taxonomy" id="2763672"/>
    <lineage>
        <taxon>Bacteria</taxon>
        <taxon>Bacillati</taxon>
        <taxon>Bacillota</taxon>
        <taxon>Clostridia</taxon>
        <taxon>Lachnospirales</taxon>
        <taxon>Lachnospiraceae</taxon>
        <taxon>Simiaoa</taxon>
    </lineage>
</organism>
<feature type="transmembrane region" description="Helical" evidence="1">
    <location>
        <begin position="389"/>
        <end position="410"/>
    </location>
</feature>
<keyword evidence="1" id="KW-0812">Transmembrane</keyword>
<reference evidence="2 3" key="1">
    <citation type="submission" date="2020-08" db="EMBL/GenBank/DDBJ databases">
        <authorList>
            <person name="Liu C."/>
            <person name="Sun Q."/>
        </authorList>
    </citation>
    <scope>NUCLEOTIDE SEQUENCE [LARGE SCALE GENOMIC DNA]</scope>
    <source>
        <strain evidence="2 3">NSJ-8</strain>
    </source>
</reference>
<dbReference type="AlphaFoldDB" id="A0A7G9FRR5"/>
<dbReference type="Gene3D" id="3.30.420.40">
    <property type="match status" value="2"/>
</dbReference>
<accession>A0A7G9FRR5</accession>
<keyword evidence="1" id="KW-0472">Membrane</keyword>
<sequence length="566" mass="62465">MAMNNRVLSIEIGNSFTKICEIDYKVKKPKVYKVLTVETPEGVVVDGMLQPTQEYADHLVNALGTNGIRTKRVIFTISSTRVASREVQIPNVKANKIEALVKTNANDYFPVDLTQYEIGHYLAGGLTEEGKLRVMALAVPKALLNSYYQLAQMCGWEVECFDYSSNSLYQILRDEKSEKVTMMIKIDENSTIVTVLSAGKVLLQRTVAYGVQDAIETMIASGAYAVNDPMSAVERFQKKTCLNRVLHQGDKLWEENAGRWEDEDAGNVEVTAARQKITASLEPLIVGVSRVIDFYDSRNGDTPIERTYVTGLGGSFSGMSKLFTNCLERKVHTLSDMEDKIGMSKAIRSTRPAAYISCLGAVLAPVGLIDKSQQKTKGMTVVSGTNYTFVSVAVLVLGVILSIAMAVTSLTRYFGTVAENVALQARVEELQPAQTVYNEYLSTAAQYDKYKYLYEYTENPNENLVEFINELEQILPSSFWTNSFSSDLEGISMSVSVVGKEAAARTILNIRNMKSISDVQISNITDTQNELGESAVTFSITGTYADLNEETEETEETGEISGTTAQ</sequence>
<evidence type="ECO:0000313" key="3">
    <source>
        <dbReference type="Proteomes" id="UP000515981"/>
    </source>
</evidence>
<evidence type="ECO:0000313" key="2">
    <source>
        <dbReference type="EMBL" id="QNM01247.1"/>
    </source>
</evidence>
<dbReference type="Pfam" id="PF11104">
    <property type="entry name" value="PilM_2"/>
    <property type="match status" value="1"/>
</dbReference>
<protein>
    <submittedName>
        <fullName evidence="2">Pilus assembly protein PilM</fullName>
    </submittedName>
</protein>
<dbReference type="SUPFAM" id="SSF53067">
    <property type="entry name" value="Actin-like ATPase domain"/>
    <property type="match status" value="1"/>
</dbReference>
<dbReference type="EMBL" id="CP060633">
    <property type="protein sequence ID" value="QNM01247.1"/>
    <property type="molecule type" value="Genomic_DNA"/>
</dbReference>
<keyword evidence="1" id="KW-1133">Transmembrane helix</keyword>
<dbReference type="KEGG" id="ssun:H9Q77_08850"/>
<dbReference type="InterPro" id="IPR050696">
    <property type="entry name" value="FtsA/MreB"/>
</dbReference>
<keyword evidence="3" id="KW-1185">Reference proteome</keyword>
<dbReference type="InterPro" id="IPR043129">
    <property type="entry name" value="ATPase_NBD"/>
</dbReference>
<dbReference type="PANTHER" id="PTHR32432">
    <property type="entry name" value="CELL DIVISION PROTEIN FTSA-RELATED"/>
    <property type="match status" value="1"/>
</dbReference>
<dbReference type="InterPro" id="IPR005883">
    <property type="entry name" value="PilM"/>
</dbReference>
<dbReference type="Proteomes" id="UP000515981">
    <property type="component" value="Chromosome"/>
</dbReference>
<dbReference type="Gene3D" id="3.30.1490.300">
    <property type="match status" value="1"/>
</dbReference>
<proteinExistence type="predicted"/>
<dbReference type="PANTHER" id="PTHR32432:SF3">
    <property type="entry name" value="ETHANOLAMINE UTILIZATION PROTEIN EUTJ"/>
    <property type="match status" value="1"/>
</dbReference>
<evidence type="ECO:0000256" key="1">
    <source>
        <dbReference type="SAM" id="Phobius"/>
    </source>
</evidence>
<gene>
    <name evidence="2" type="primary">pilM</name>
    <name evidence="2" type="ORF">H9Q77_08850</name>
</gene>
<feature type="transmembrane region" description="Helical" evidence="1">
    <location>
        <begin position="353"/>
        <end position="369"/>
    </location>
</feature>